<evidence type="ECO:0000313" key="2">
    <source>
        <dbReference type="EMBL" id="MEQ2196194.1"/>
    </source>
</evidence>
<dbReference type="Proteomes" id="UP001434883">
    <property type="component" value="Unassembled WGS sequence"/>
</dbReference>
<evidence type="ECO:0000256" key="1">
    <source>
        <dbReference type="SAM" id="MobiDB-lite"/>
    </source>
</evidence>
<keyword evidence="3" id="KW-1185">Reference proteome</keyword>
<name>A0ABV0QK66_9TELE</name>
<organism evidence="2 3">
    <name type="scientific">Xenoophorus captivus</name>
    <dbReference type="NCBI Taxonomy" id="1517983"/>
    <lineage>
        <taxon>Eukaryota</taxon>
        <taxon>Metazoa</taxon>
        <taxon>Chordata</taxon>
        <taxon>Craniata</taxon>
        <taxon>Vertebrata</taxon>
        <taxon>Euteleostomi</taxon>
        <taxon>Actinopterygii</taxon>
        <taxon>Neopterygii</taxon>
        <taxon>Teleostei</taxon>
        <taxon>Neoteleostei</taxon>
        <taxon>Acanthomorphata</taxon>
        <taxon>Ovalentaria</taxon>
        <taxon>Atherinomorphae</taxon>
        <taxon>Cyprinodontiformes</taxon>
        <taxon>Goodeidae</taxon>
        <taxon>Xenoophorus</taxon>
    </lineage>
</organism>
<protein>
    <submittedName>
        <fullName evidence="2">Uncharacterized protein</fullName>
    </submittedName>
</protein>
<feature type="region of interest" description="Disordered" evidence="1">
    <location>
        <begin position="22"/>
        <end position="48"/>
    </location>
</feature>
<accession>A0ABV0QK66</accession>
<proteinExistence type="predicted"/>
<comment type="caution">
    <text evidence="2">The sequence shown here is derived from an EMBL/GenBank/DDBJ whole genome shotgun (WGS) entry which is preliminary data.</text>
</comment>
<reference evidence="2 3" key="1">
    <citation type="submission" date="2021-06" db="EMBL/GenBank/DDBJ databases">
        <authorList>
            <person name="Palmer J.M."/>
        </authorList>
    </citation>
    <scope>NUCLEOTIDE SEQUENCE [LARGE SCALE GENOMIC DNA]</scope>
    <source>
        <strain evidence="2 3">XC_2019</strain>
        <tissue evidence="2">Muscle</tissue>
    </source>
</reference>
<sequence>MVWVVQHRFRLSLYVLRCSIGKNLQGSRPSSPKDGLEQGSSSGAPEGLDVLNLESSLLWDSRFRGFRSRETCLPVFGGCRPKDVLLVLFGIPVPRDAAFPPNSLPSTISPQMHLH</sequence>
<evidence type="ECO:0000313" key="3">
    <source>
        <dbReference type="Proteomes" id="UP001434883"/>
    </source>
</evidence>
<dbReference type="EMBL" id="JAHRIN010014818">
    <property type="protein sequence ID" value="MEQ2196194.1"/>
    <property type="molecule type" value="Genomic_DNA"/>
</dbReference>
<gene>
    <name evidence="2" type="ORF">XENOCAPTIV_026079</name>
</gene>